<proteinExistence type="predicted"/>
<reference evidence="3 6" key="1">
    <citation type="journal article" date="2018" name="Vet. Microbiol.">
        <title>Clonal diversity and geographic distribution of methicillin-resistant Staphylococcus pseudintermedius from Australian animals: Discovery of novel sequence types.</title>
        <authorList>
            <person name="Worthing K.A."/>
            <person name="Abraham S."/>
            <person name="Coombs G.W."/>
            <person name="Pang S."/>
            <person name="Saputra S."/>
            <person name="Jordan D."/>
            <person name="Trott D.J."/>
            <person name="Norris J.M."/>
        </authorList>
    </citation>
    <scope>NUCLEOTIDE SEQUENCE [LARGE SCALE GENOMIC DNA]</scope>
    <source>
        <strain evidence="3 6">ST525 1</strain>
    </source>
</reference>
<evidence type="ECO:0000256" key="1">
    <source>
        <dbReference type="SAM" id="Phobius"/>
    </source>
</evidence>
<dbReference type="EMBL" id="QQPC01000084">
    <property type="protein sequence ID" value="REA80441.1"/>
    <property type="molecule type" value="Genomic_DNA"/>
</dbReference>
<evidence type="ECO:0000313" key="6">
    <source>
        <dbReference type="Proteomes" id="UP000246800"/>
    </source>
</evidence>
<protein>
    <submittedName>
        <fullName evidence="3">Uncharacterized protein</fullName>
    </submittedName>
</protein>
<evidence type="ECO:0000313" key="7">
    <source>
        <dbReference type="Proteomes" id="UP000256409"/>
    </source>
</evidence>
<evidence type="ECO:0000313" key="4">
    <source>
        <dbReference type="EMBL" id="QQM98440.1"/>
    </source>
</evidence>
<evidence type="ECO:0000313" key="8">
    <source>
        <dbReference type="Proteomes" id="UP000595859"/>
    </source>
</evidence>
<dbReference type="OrthoDB" id="2411386at2"/>
<dbReference type="RefSeq" id="WP_014613025.1">
    <property type="nucleotide sequence ID" value="NZ_AP019372.1"/>
</dbReference>
<gene>
    <name evidence="3" type="ORF">DD902_10130</name>
    <name evidence="5" type="ORF">DV961_11365</name>
    <name evidence="2" type="ORF">EGV54_02550</name>
    <name evidence="4" type="ORF">JGZ15_01835</name>
</gene>
<evidence type="ECO:0000313" key="9">
    <source>
        <dbReference type="Proteomes" id="UP000600220"/>
    </source>
</evidence>
<accession>A0A166N3T5</accession>
<dbReference type="Proteomes" id="UP000256409">
    <property type="component" value="Unassembled WGS sequence"/>
</dbReference>
<evidence type="ECO:0000313" key="2">
    <source>
        <dbReference type="EMBL" id="EGQ4383977.1"/>
    </source>
</evidence>
<dbReference type="EMBL" id="CP066884">
    <property type="protein sequence ID" value="QQM98440.1"/>
    <property type="molecule type" value="Genomic_DNA"/>
</dbReference>
<sequence>MLKKLMLLFFAMVISTTIAETFLIAGTWQYLLMQSLSLAFIIFFIYHFVVFQLQEKRQEKRYQDRQWIVNKEHEDENVKKRLVRK</sequence>
<dbReference type="Proteomes" id="UP000246800">
    <property type="component" value="Unassembled WGS sequence"/>
</dbReference>
<dbReference type="Proteomes" id="UP000595859">
    <property type="component" value="Chromosome"/>
</dbReference>
<reference evidence="7" key="3">
    <citation type="journal article" date="2018" name="Vet. Microbiol.">
        <title>Molecular epidemiology of methicillin-resistant staphylococci amongst veterinary personnel, personnel-owned pets, patients and the hospital environment of two companion animal veterinary hospitals.</title>
        <authorList>
            <person name="Worthing K.A."/>
            <person name="Brown J."/>
            <person name="Gerber L."/>
            <person name="Abraham S."/>
            <person name="Trott D."/>
            <person name="Norris J.M."/>
        </authorList>
    </citation>
    <scope>NUCLEOTIDE SEQUENCE [LARGE SCALE GENOMIC DNA]</scope>
    <source>
        <strain evidence="7">ST496-2</strain>
    </source>
</reference>
<name>A0A166N3T5_STAPS</name>
<keyword evidence="1" id="KW-0472">Membrane</keyword>
<organism evidence="3 6">
    <name type="scientific">Staphylococcus pseudintermedius</name>
    <dbReference type="NCBI Taxonomy" id="283734"/>
    <lineage>
        <taxon>Bacteria</taxon>
        <taxon>Bacillati</taxon>
        <taxon>Bacillota</taxon>
        <taxon>Bacilli</taxon>
        <taxon>Bacillales</taxon>
        <taxon>Staphylococcaceae</taxon>
        <taxon>Staphylococcus</taxon>
        <taxon>Staphylococcus intermedius group</taxon>
    </lineage>
</organism>
<dbReference type="EMBL" id="QEIT01000057">
    <property type="protein sequence ID" value="PWZ73719.1"/>
    <property type="molecule type" value="Genomic_DNA"/>
</dbReference>
<evidence type="ECO:0000313" key="5">
    <source>
        <dbReference type="EMBL" id="REA80441.1"/>
    </source>
</evidence>
<keyword evidence="1" id="KW-1133">Transmembrane helix</keyword>
<reference evidence="4 8" key="5">
    <citation type="submission" date="2020-12" db="EMBL/GenBank/DDBJ databases">
        <title>Whole genome sequencing and de novo assembly of Staphylococcus pseudintermedius: a novel pangenome approach to unravel pathogenesis of canine pyoderma.</title>
        <authorList>
            <person name="Ferrer L."/>
            <person name="Perez D."/>
            <person name="Fonticoba R."/>
            <person name="Vines J."/>
            <person name="Fabregas N."/>
            <person name="Madronero S."/>
            <person name="Meroni G."/>
            <person name="Martino P."/>
            <person name="Martinez S."/>
            <person name="Cusco A."/>
            <person name="Migura L."/>
            <person name="Francino O."/>
        </authorList>
    </citation>
    <scope>NUCLEOTIDE SEQUENCE [LARGE SCALE GENOMIC DNA]</scope>
    <source>
        <strain evidence="4 8">HSP080</strain>
    </source>
</reference>
<reference evidence="2 9" key="4">
    <citation type="submission" date="2018-11" db="EMBL/GenBank/DDBJ databases">
        <authorList>
            <consortium name="Veterinary Laboratory Investigation and Response Network"/>
        </authorList>
    </citation>
    <scope>NUCLEOTIDE SEQUENCE [LARGE SCALE GENOMIC DNA]</scope>
    <source>
        <strain evidence="2 9">SPSE-18-VL-LA-PA-Ryan-0021</strain>
    </source>
</reference>
<keyword evidence="9" id="KW-1185">Reference proteome</keyword>
<dbReference type="Proteomes" id="UP000600220">
    <property type="component" value="Unassembled WGS sequence"/>
</dbReference>
<keyword evidence="1" id="KW-0812">Transmembrane</keyword>
<dbReference type="eggNOG" id="ENOG50305E6">
    <property type="taxonomic scope" value="Bacteria"/>
</dbReference>
<dbReference type="EMBL" id="AAXKXX010000002">
    <property type="protein sequence ID" value="EGQ4383977.1"/>
    <property type="molecule type" value="Genomic_DNA"/>
</dbReference>
<dbReference type="OMA" id="TIEGTWP"/>
<dbReference type="AlphaFoldDB" id="A0A166N3T5"/>
<feature type="transmembrane region" description="Helical" evidence="1">
    <location>
        <begin position="29"/>
        <end position="51"/>
    </location>
</feature>
<evidence type="ECO:0000313" key="3">
    <source>
        <dbReference type="EMBL" id="PWZ73719.1"/>
    </source>
</evidence>
<dbReference type="GeneID" id="93823753"/>
<reference evidence="5" key="2">
    <citation type="journal article" date="2018" name="Vet. Microbiol.">
        <title>Methicillin-resistant staphylococci amongst veterinary personnel, personnel-owned pets, patients and the hospital environment of two small animal veterinary hospitals.</title>
        <authorList>
            <person name="Worthing K.A."/>
            <person name="Brown J."/>
            <person name="Gerber L."/>
            <person name="Abraham S."/>
            <person name="Trott D."/>
            <person name="Norris J.M."/>
        </authorList>
    </citation>
    <scope>NUCLEOTIDE SEQUENCE</scope>
    <source>
        <strain evidence="5">ST496-2</strain>
    </source>
</reference>